<dbReference type="Pfam" id="PF01368">
    <property type="entry name" value="DHH"/>
    <property type="match status" value="1"/>
</dbReference>
<feature type="domain" description="DDH" evidence="1">
    <location>
        <begin position="16"/>
        <end position="168"/>
    </location>
</feature>
<evidence type="ECO:0000259" key="1">
    <source>
        <dbReference type="Pfam" id="PF01368"/>
    </source>
</evidence>
<dbReference type="PANTHER" id="PTHR47618:SF1">
    <property type="entry name" value="BIFUNCTIONAL OLIGORIBONUCLEASE AND PAP PHOSPHATASE NRNA"/>
    <property type="match status" value="1"/>
</dbReference>
<dbReference type="RefSeq" id="WP_130540355.1">
    <property type="nucleotide sequence ID" value="NZ_CP042431.1"/>
</dbReference>
<dbReference type="InterPro" id="IPR051319">
    <property type="entry name" value="Oligoribo/pAp-PDE_c-di-AMP_PDE"/>
</dbReference>
<feature type="domain" description="DHHA1" evidence="2">
    <location>
        <begin position="246"/>
        <end position="329"/>
    </location>
</feature>
<evidence type="ECO:0000313" key="4">
    <source>
        <dbReference type="Proteomes" id="UP000293874"/>
    </source>
</evidence>
<comment type="caution">
    <text evidence="3">The sequence shown here is derived from an EMBL/GenBank/DDBJ whole genome shotgun (WGS) entry which is preliminary data.</text>
</comment>
<dbReference type="Proteomes" id="UP000293874">
    <property type="component" value="Unassembled WGS sequence"/>
</dbReference>
<dbReference type="SUPFAM" id="SSF64182">
    <property type="entry name" value="DHH phosphoesterases"/>
    <property type="match status" value="1"/>
</dbReference>
<dbReference type="OrthoDB" id="9803668at2"/>
<dbReference type="PANTHER" id="PTHR47618">
    <property type="entry name" value="BIFUNCTIONAL OLIGORIBONUCLEASE AND PAP PHOSPHATASE NRNA"/>
    <property type="match status" value="1"/>
</dbReference>
<dbReference type="AlphaFoldDB" id="A0A4Q7N4S7"/>
<proteinExistence type="predicted"/>
<dbReference type="Gene3D" id="3.10.310.30">
    <property type="match status" value="1"/>
</dbReference>
<sequence length="345" mass="39311">MLPIQDLYPLLNTPRKVVITMHQKPDADAMGSALGLYHFLVQLGHHVTVVSPTNWAKWLNWMPGCNKVVDFELTRDKAEGILKEAEWIFCLDFNILLRTKNMAPIIKALNVTRILIDHHAQPDTPTFAYGISDTKKSSTSEMIYDFIVEAGYKHLVNKEVAQCLYAGVMTDTGSFRFPAASAAVHRMIADFKDQGLDHTKVHEHIYDNYLENRLRFIGHVLLHRMEVFYEYNTALISIPKKDLLRYEIKTGDTEGLVNYPLSIQGIRLAAIVIDRDEERKWSFRSKGDFDVNSFARKYFEGGGHFNAAGGRSSASLDETVEHFMQAIQENEAALQEERTSSNKKQ</sequence>
<evidence type="ECO:0000259" key="2">
    <source>
        <dbReference type="Pfam" id="PF02272"/>
    </source>
</evidence>
<reference evidence="3 4" key="1">
    <citation type="submission" date="2019-02" db="EMBL/GenBank/DDBJ databases">
        <title>Genomic Encyclopedia of Type Strains, Phase IV (KMG-IV): sequencing the most valuable type-strain genomes for metagenomic binning, comparative biology and taxonomic classification.</title>
        <authorList>
            <person name="Goeker M."/>
        </authorList>
    </citation>
    <scope>NUCLEOTIDE SEQUENCE [LARGE SCALE GENOMIC DNA]</scope>
    <source>
        <strain evidence="3 4">DSM 18116</strain>
    </source>
</reference>
<keyword evidence="4" id="KW-1185">Reference proteome</keyword>
<protein>
    <submittedName>
        <fullName evidence="3">Phosphoesterase RecJ-like protein</fullName>
    </submittedName>
</protein>
<gene>
    <name evidence="3" type="ORF">EV199_1909</name>
</gene>
<accession>A0A4Q7N4S7</accession>
<organism evidence="3 4">
    <name type="scientific">Pseudobacter ginsenosidimutans</name>
    <dbReference type="NCBI Taxonomy" id="661488"/>
    <lineage>
        <taxon>Bacteria</taxon>
        <taxon>Pseudomonadati</taxon>
        <taxon>Bacteroidota</taxon>
        <taxon>Chitinophagia</taxon>
        <taxon>Chitinophagales</taxon>
        <taxon>Chitinophagaceae</taxon>
        <taxon>Pseudobacter</taxon>
    </lineage>
</organism>
<dbReference type="InterPro" id="IPR001667">
    <property type="entry name" value="DDH_dom"/>
</dbReference>
<dbReference type="InterPro" id="IPR038763">
    <property type="entry name" value="DHH_sf"/>
</dbReference>
<dbReference type="GO" id="GO:0003676">
    <property type="term" value="F:nucleic acid binding"/>
    <property type="evidence" value="ECO:0007669"/>
    <property type="project" value="InterPro"/>
</dbReference>
<evidence type="ECO:0000313" key="3">
    <source>
        <dbReference type="EMBL" id="RZS76033.1"/>
    </source>
</evidence>
<name>A0A4Q7N4S7_9BACT</name>
<dbReference type="Pfam" id="PF02272">
    <property type="entry name" value="DHHA1"/>
    <property type="match status" value="1"/>
</dbReference>
<dbReference type="Gene3D" id="3.90.1640.10">
    <property type="entry name" value="inorganic pyrophosphatase (n-terminal core)"/>
    <property type="match status" value="1"/>
</dbReference>
<dbReference type="InterPro" id="IPR003156">
    <property type="entry name" value="DHHA1_dom"/>
</dbReference>
<dbReference type="EMBL" id="SGXA01000001">
    <property type="protein sequence ID" value="RZS76033.1"/>
    <property type="molecule type" value="Genomic_DNA"/>
</dbReference>